<comment type="caution">
    <text evidence="1">The sequence shown here is derived from an EMBL/GenBank/DDBJ whole genome shotgun (WGS) entry which is preliminary data.</text>
</comment>
<gene>
    <name evidence="1" type="ORF">ACFFSA_47555</name>
</gene>
<evidence type="ECO:0000313" key="1">
    <source>
        <dbReference type="EMBL" id="MFB9630775.1"/>
    </source>
</evidence>
<accession>A0ABV5SGH7</accession>
<dbReference type="Proteomes" id="UP001589532">
    <property type="component" value="Unassembled WGS sequence"/>
</dbReference>
<evidence type="ECO:0000313" key="2">
    <source>
        <dbReference type="Proteomes" id="UP001589532"/>
    </source>
</evidence>
<name>A0ABV5SGH7_9ACTN</name>
<dbReference type="EMBL" id="JBHMBW010000099">
    <property type="protein sequence ID" value="MFB9630775.1"/>
    <property type="molecule type" value="Genomic_DNA"/>
</dbReference>
<evidence type="ECO:0008006" key="3">
    <source>
        <dbReference type="Google" id="ProtNLM"/>
    </source>
</evidence>
<protein>
    <recommendedName>
        <fullName evidence="3">ABM domain-containing protein</fullName>
    </recommendedName>
</protein>
<keyword evidence="2" id="KW-1185">Reference proteome</keyword>
<reference evidence="1 2" key="1">
    <citation type="submission" date="2024-09" db="EMBL/GenBank/DDBJ databases">
        <authorList>
            <person name="Sun Q."/>
            <person name="Mori K."/>
        </authorList>
    </citation>
    <scope>NUCLEOTIDE SEQUENCE [LARGE SCALE GENOMIC DNA]</scope>
    <source>
        <strain evidence="1 2">JCM 3143</strain>
    </source>
</reference>
<dbReference type="RefSeq" id="WP_344993733.1">
    <property type="nucleotide sequence ID" value="NZ_BAAAXV010000008.1"/>
</dbReference>
<organism evidence="1 2">
    <name type="scientific">Nonomuraea helvata</name>
    <dbReference type="NCBI Taxonomy" id="37484"/>
    <lineage>
        <taxon>Bacteria</taxon>
        <taxon>Bacillati</taxon>
        <taxon>Actinomycetota</taxon>
        <taxon>Actinomycetes</taxon>
        <taxon>Streptosporangiales</taxon>
        <taxon>Streptosporangiaceae</taxon>
        <taxon>Nonomuraea</taxon>
    </lineage>
</organism>
<sequence>MAHAFTYDVPIGPDIYARIKEGLGPEPPKGLIAHLAYRTGNGLRYVDVWESEADWETFVEERLHPVVDSVLTEALGFRPPEPPLERLDLIDAWIGA</sequence>
<proteinExistence type="predicted"/>